<keyword evidence="2" id="KW-1185">Reference proteome</keyword>
<reference evidence="1 2" key="1">
    <citation type="journal article" date="2016" name="Proc. Natl. Acad. Sci. U.S.A.">
        <title>Comparative genomics of biotechnologically important yeasts.</title>
        <authorList>
            <person name="Riley R."/>
            <person name="Haridas S."/>
            <person name="Wolfe K.H."/>
            <person name="Lopes M.R."/>
            <person name="Hittinger C.T."/>
            <person name="Goeker M."/>
            <person name="Salamov A.A."/>
            <person name="Wisecaver J.H."/>
            <person name="Long T.M."/>
            <person name="Calvey C.H."/>
            <person name="Aerts A.L."/>
            <person name="Barry K.W."/>
            <person name="Choi C."/>
            <person name="Clum A."/>
            <person name="Coughlan A.Y."/>
            <person name="Deshpande S."/>
            <person name="Douglass A.P."/>
            <person name="Hanson S.J."/>
            <person name="Klenk H.-P."/>
            <person name="LaButti K.M."/>
            <person name="Lapidus A."/>
            <person name="Lindquist E.A."/>
            <person name="Lipzen A.M."/>
            <person name="Meier-Kolthoff J.P."/>
            <person name="Ohm R.A."/>
            <person name="Otillar R.P."/>
            <person name="Pangilinan J.L."/>
            <person name="Peng Y."/>
            <person name="Rokas A."/>
            <person name="Rosa C.A."/>
            <person name="Scheuner C."/>
            <person name="Sibirny A.A."/>
            <person name="Slot J.C."/>
            <person name="Stielow J.B."/>
            <person name="Sun H."/>
            <person name="Kurtzman C.P."/>
            <person name="Blackwell M."/>
            <person name="Grigoriev I.V."/>
            <person name="Jeffries T.W."/>
        </authorList>
    </citation>
    <scope>NUCLEOTIDE SEQUENCE [LARGE SCALE GENOMIC DNA]</scope>
    <source>
        <strain evidence="1 2">NRRL Y-2026</strain>
    </source>
</reference>
<dbReference type="GeneID" id="30177217"/>
<name>A0A1E3NT83_9ASCO</name>
<gene>
    <name evidence="1" type="ORF">PICMEDRAFT_14784</name>
</gene>
<organism evidence="1 2">
    <name type="scientific">Pichia membranifaciens NRRL Y-2026</name>
    <dbReference type="NCBI Taxonomy" id="763406"/>
    <lineage>
        <taxon>Eukaryota</taxon>
        <taxon>Fungi</taxon>
        <taxon>Dikarya</taxon>
        <taxon>Ascomycota</taxon>
        <taxon>Saccharomycotina</taxon>
        <taxon>Pichiomycetes</taxon>
        <taxon>Pichiales</taxon>
        <taxon>Pichiaceae</taxon>
        <taxon>Pichia</taxon>
    </lineage>
</organism>
<dbReference type="RefSeq" id="XP_019020432.1">
    <property type="nucleotide sequence ID" value="XM_019160530.1"/>
</dbReference>
<dbReference type="AlphaFoldDB" id="A0A1E3NT83"/>
<evidence type="ECO:0000313" key="2">
    <source>
        <dbReference type="Proteomes" id="UP000094455"/>
    </source>
</evidence>
<accession>A0A1E3NT83</accession>
<proteinExistence type="predicted"/>
<dbReference type="OrthoDB" id="2149840at2759"/>
<dbReference type="STRING" id="763406.A0A1E3NT83"/>
<protein>
    <submittedName>
        <fullName evidence="1">Uncharacterized protein</fullName>
    </submittedName>
</protein>
<sequence length="287" mass="31999">MLLRPERVVPVRKSLQLVGLGMAFNAIPTFIEGEKFRPLGVLHRHGLSTILLNNVVSPEFRNSPAFPALLTGLWYFLSVYFADRRRQPFGVQAETAQQKFDAVFFKGRQYEADFDPEGLLGALMTAVTIWSGSWFMQNSPRFTDTQVFLLGAGLLGSGTLLARVAPNYAPISKPLWTPTFVLASNGWTILKYLLVKVAIPYLPLAVTNALAVVGKCNLETYFLGELSLLALRYEFAEGRSFWTIARSWLYKFCSPAVSQLLLTAAFDASLVAFAFLCNAKGWKIRLL</sequence>
<dbReference type="EMBL" id="KV454001">
    <property type="protein sequence ID" value="ODQ49319.1"/>
    <property type="molecule type" value="Genomic_DNA"/>
</dbReference>
<dbReference type="Proteomes" id="UP000094455">
    <property type="component" value="Unassembled WGS sequence"/>
</dbReference>
<evidence type="ECO:0000313" key="1">
    <source>
        <dbReference type="EMBL" id="ODQ49319.1"/>
    </source>
</evidence>